<dbReference type="Proteomes" id="UP000253817">
    <property type="component" value="Unassembled WGS sequence"/>
</dbReference>
<dbReference type="GO" id="GO:0051539">
    <property type="term" value="F:4 iron, 4 sulfur cluster binding"/>
    <property type="evidence" value="ECO:0007669"/>
    <property type="project" value="UniProtKB-KW"/>
</dbReference>
<keyword evidence="10 12" id="KW-0411">Iron-sulfur</keyword>
<dbReference type="GO" id="GO:0005524">
    <property type="term" value="F:ATP binding"/>
    <property type="evidence" value="ECO:0007669"/>
    <property type="project" value="UniProtKB-KW"/>
</dbReference>
<dbReference type="GO" id="GO:0016163">
    <property type="term" value="F:nitrogenase activity"/>
    <property type="evidence" value="ECO:0007669"/>
    <property type="project" value="UniProtKB-EC"/>
</dbReference>
<dbReference type="AlphaFoldDB" id="A0A3N0IXC0"/>
<dbReference type="RefSeq" id="WP_114547631.1">
    <property type="nucleotide sequence ID" value="NZ_PPTT01000036.1"/>
</dbReference>
<evidence type="ECO:0000256" key="12">
    <source>
        <dbReference type="RuleBase" id="RU003688"/>
    </source>
</evidence>
<protein>
    <recommendedName>
        <fullName evidence="5">nitrogenase</fullName>
        <ecNumber evidence="5">1.18.6.1</ecNumber>
    </recommendedName>
</protein>
<dbReference type="Gene3D" id="3.40.50.300">
    <property type="entry name" value="P-loop containing nucleotide triphosphate hydrolases"/>
    <property type="match status" value="1"/>
</dbReference>
<evidence type="ECO:0000256" key="11">
    <source>
        <dbReference type="ARBA" id="ARBA00047967"/>
    </source>
</evidence>
<dbReference type="EMBL" id="PPTT01000036">
    <property type="protein sequence ID" value="RDB65491.1"/>
    <property type="molecule type" value="Genomic_DNA"/>
</dbReference>
<reference evidence="14" key="3">
    <citation type="journal article" date="2019" name="Microbiol. Resour. Announc.">
        <title>Draft Genome Sequences of Type Strains of Gordonibacter faecihominis, Paraeggerthella hongkongensis, Parvibacter caecicola,Slackia equolifaciens, Slackia faecicanis, and Slackia isoflavoniconvertens.</title>
        <authorList>
            <person name="Danylec N."/>
            <person name="Stoll D.A."/>
            <person name="Dotsch A."/>
            <person name="Huch M."/>
        </authorList>
    </citation>
    <scope>NUCLEOTIDE SEQUENCE</scope>
    <source>
        <strain evidence="14">DSM 16107</strain>
    </source>
</reference>
<evidence type="ECO:0000256" key="10">
    <source>
        <dbReference type="ARBA" id="ARBA00023014"/>
    </source>
</evidence>
<comment type="function">
    <text evidence="2">The key enzymatic reactions in nitrogen fixation are catalyzed by the nitrogenase complex, which has 2 components: the iron protein and the molybdenum-iron protein.</text>
</comment>
<evidence type="ECO:0000313" key="15">
    <source>
        <dbReference type="Proteomes" id="UP000253817"/>
    </source>
</evidence>
<sequence length="257" mass="26963">MYRLALYGKGGIGKSTTACNLAAALAQAGSTVMQVGCDPKADSTRLLMGGRTVPTVLDRMRDGGAIALEDIVYRASNGVLCVEAGGPVPGVGCAGRGIIAAFDLLEQLDAFGTYEPDYVLYDVLGDVVCGGFAMPLRGEYSDGVMVVTSGEMMSLYAAGNIMHAIENFQKRGYARFRGLVANLRAIEDEEAKIAQFCAEEGAFVAATIPRSPLVQRAEDERAVAVEAFPSSDVAVAYRALAQTVEAAAREAATGAMR</sequence>
<reference evidence="16" key="2">
    <citation type="submission" date="2018-05" db="EMBL/GenBank/DDBJ databases">
        <title>Genome Sequencing of selected type strains of the family Eggerthellaceae.</title>
        <authorList>
            <person name="Danylec N."/>
            <person name="Stoll D.A."/>
            <person name="Doetsch A."/>
            <person name="Huch M."/>
        </authorList>
    </citation>
    <scope>NUCLEOTIDE SEQUENCE [LARGE SCALE GENOMIC DNA]</scope>
    <source>
        <strain evidence="16">DSM 16107</strain>
    </source>
</reference>
<evidence type="ECO:0000256" key="2">
    <source>
        <dbReference type="ARBA" id="ARBA00002234"/>
    </source>
</evidence>
<keyword evidence="12" id="KW-0004">4Fe-4S</keyword>
<comment type="catalytic activity">
    <reaction evidence="11">
        <text>N2 + 8 reduced [2Fe-2S]-[ferredoxin] + 16 ATP + 16 H2O = H2 + 8 oxidized [2Fe-2S]-[ferredoxin] + 2 NH4(+) + 16 ADP + 16 phosphate + 6 H(+)</text>
        <dbReference type="Rhea" id="RHEA:21448"/>
        <dbReference type="Rhea" id="RHEA-COMP:10000"/>
        <dbReference type="Rhea" id="RHEA-COMP:10001"/>
        <dbReference type="ChEBI" id="CHEBI:15377"/>
        <dbReference type="ChEBI" id="CHEBI:15378"/>
        <dbReference type="ChEBI" id="CHEBI:17997"/>
        <dbReference type="ChEBI" id="CHEBI:18276"/>
        <dbReference type="ChEBI" id="CHEBI:28938"/>
        <dbReference type="ChEBI" id="CHEBI:30616"/>
        <dbReference type="ChEBI" id="CHEBI:33737"/>
        <dbReference type="ChEBI" id="CHEBI:33738"/>
        <dbReference type="ChEBI" id="CHEBI:43474"/>
        <dbReference type="ChEBI" id="CHEBI:456216"/>
        <dbReference type="EC" id="1.18.6.1"/>
    </reaction>
</comment>
<organism evidence="14 16">
    <name type="scientific">Eggerthella sinensis</name>
    <dbReference type="NCBI Taxonomy" id="242230"/>
    <lineage>
        <taxon>Bacteria</taxon>
        <taxon>Bacillati</taxon>
        <taxon>Actinomycetota</taxon>
        <taxon>Coriobacteriia</taxon>
        <taxon>Eggerthellales</taxon>
        <taxon>Eggerthellaceae</taxon>
        <taxon>Eggerthella</taxon>
    </lineage>
</organism>
<evidence type="ECO:0000256" key="5">
    <source>
        <dbReference type="ARBA" id="ARBA00012773"/>
    </source>
</evidence>
<evidence type="ECO:0000313" key="14">
    <source>
        <dbReference type="EMBL" id="RNM41618.1"/>
    </source>
</evidence>
<keyword evidence="6 12" id="KW-0479">Metal-binding</keyword>
<accession>A0A3N0IXC0</accession>
<dbReference type="PRINTS" id="PR00091">
    <property type="entry name" value="NITROGNASEII"/>
</dbReference>
<evidence type="ECO:0000256" key="3">
    <source>
        <dbReference type="ARBA" id="ARBA00005504"/>
    </source>
</evidence>
<proteinExistence type="inferred from homology"/>
<evidence type="ECO:0000256" key="4">
    <source>
        <dbReference type="ARBA" id="ARBA00011738"/>
    </source>
</evidence>
<evidence type="ECO:0000256" key="6">
    <source>
        <dbReference type="ARBA" id="ARBA00022723"/>
    </source>
</evidence>
<dbReference type="EMBL" id="QICC01000031">
    <property type="protein sequence ID" value="RNM41618.1"/>
    <property type="molecule type" value="Genomic_DNA"/>
</dbReference>
<dbReference type="PIRSF" id="PIRSF000363">
    <property type="entry name" value="Nitrogenase_iron"/>
    <property type="match status" value="1"/>
</dbReference>
<dbReference type="InterPro" id="IPR000392">
    <property type="entry name" value="NifH/frxC"/>
</dbReference>
<keyword evidence="12" id="KW-0560">Oxidoreductase</keyword>
<comment type="similarity">
    <text evidence="3 12">Belongs to the NifH/BchL/ChlL family.</text>
</comment>
<keyword evidence="7 12" id="KW-0547">Nucleotide-binding</keyword>
<dbReference type="Pfam" id="PF00142">
    <property type="entry name" value="Fer4_NifH"/>
    <property type="match status" value="1"/>
</dbReference>
<dbReference type="InterPro" id="IPR030655">
    <property type="entry name" value="NifH/chlL_CS"/>
</dbReference>
<dbReference type="PANTHER" id="PTHR42864">
    <property type="entry name" value="LIGHT-INDEPENDENT PROTOCHLOROPHYLLIDE REDUCTASE IRON-SULFUR ATP-BINDING PROTEIN"/>
    <property type="match status" value="1"/>
</dbReference>
<dbReference type="Proteomes" id="UP000270112">
    <property type="component" value="Unassembled WGS sequence"/>
</dbReference>
<dbReference type="OrthoDB" id="9780677at2"/>
<reference evidence="13 15" key="1">
    <citation type="journal article" date="2018" name="Elife">
        <title>Discovery and characterization of a prevalent human gut bacterial enzyme sufficient for the inactivation of a family of plant toxins.</title>
        <authorList>
            <person name="Koppel N."/>
            <person name="Bisanz J.E."/>
            <person name="Pandelia M.E."/>
            <person name="Turnbaugh P.J."/>
            <person name="Balskus E.P."/>
        </authorList>
    </citation>
    <scope>NUCLEOTIDE SEQUENCE [LARGE SCALE GENOMIC DNA]</scope>
    <source>
        <strain evidence="13 15">DSM 16107</strain>
    </source>
</reference>
<dbReference type="PROSITE" id="PS00746">
    <property type="entry name" value="NIFH_FRXC_1"/>
    <property type="match status" value="1"/>
</dbReference>
<dbReference type="PANTHER" id="PTHR42864:SF2">
    <property type="entry name" value="LIGHT-INDEPENDENT PROTOCHLOROPHYLLIDE REDUCTASE IRON-SULFUR ATP-BINDING PROTEIN"/>
    <property type="match status" value="1"/>
</dbReference>
<evidence type="ECO:0000313" key="13">
    <source>
        <dbReference type="EMBL" id="RDB65491.1"/>
    </source>
</evidence>
<dbReference type="CDD" id="cd02040">
    <property type="entry name" value="NifH"/>
    <property type="match status" value="1"/>
</dbReference>
<name>A0A3N0IXC0_9ACTN</name>
<keyword evidence="15" id="KW-1185">Reference proteome</keyword>
<dbReference type="GO" id="GO:0046872">
    <property type="term" value="F:metal ion binding"/>
    <property type="evidence" value="ECO:0007669"/>
    <property type="project" value="UniProtKB-KW"/>
</dbReference>
<comment type="cofactor">
    <cofactor evidence="1">
        <name>[4Fe-4S] cluster</name>
        <dbReference type="ChEBI" id="CHEBI:49883"/>
    </cofactor>
</comment>
<comment type="subunit">
    <text evidence="4">Homodimer.</text>
</comment>
<dbReference type="EC" id="1.18.6.1" evidence="5"/>
<keyword evidence="8 12" id="KW-0067">ATP-binding</keyword>
<dbReference type="SUPFAM" id="SSF52540">
    <property type="entry name" value="P-loop containing nucleoside triphosphate hydrolases"/>
    <property type="match status" value="1"/>
</dbReference>
<dbReference type="PROSITE" id="PS00692">
    <property type="entry name" value="NIFH_FRXC_2"/>
    <property type="match status" value="1"/>
</dbReference>
<gene>
    <name evidence="13" type="ORF">C1876_15520</name>
    <name evidence="14" type="ORF">DMP09_08760</name>
</gene>
<evidence type="ECO:0000256" key="8">
    <source>
        <dbReference type="ARBA" id="ARBA00022840"/>
    </source>
</evidence>
<evidence type="ECO:0000313" key="16">
    <source>
        <dbReference type="Proteomes" id="UP000270112"/>
    </source>
</evidence>
<comment type="caution">
    <text evidence="14">The sequence shown here is derived from an EMBL/GenBank/DDBJ whole genome shotgun (WGS) entry which is preliminary data.</text>
</comment>
<keyword evidence="9 12" id="KW-0408">Iron</keyword>
<dbReference type="InterPro" id="IPR027417">
    <property type="entry name" value="P-loop_NTPase"/>
</dbReference>
<evidence type="ECO:0000256" key="1">
    <source>
        <dbReference type="ARBA" id="ARBA00001966"/>
    </source>
</evidence>
<evidence type="ECO:0000256" key="9">
    <source>
        <dbReference type="ARBA" id="ARBA00023004"/>
    </source>
</evidence>
<evidence type="ECO:0000256" key="7">
    <source>
        <dbReference type="ARBA" id="ARBA00022741"/>
    </source>
</evidence>
<dbReference type="PROSITE" id="PS51026">
    <property type="entry name" value="NIFH_FRXC_3"/>
    <property type="match status" value="1"/>
</dbReference>